<dbReference type="EMBL" id="UINC01145451">
    <property type="protein sequence ID" value="SVD35587.1"/>
    <property type="molecule type" value="Genomic_DNA"/>
</dbReference>
<evidence type="ECO:0000313" key="1">
    <source>
        <dbReference type="EMBL" id="SVD35587.1"/>
    </source>
</evidence>
<protein>
    <submittedName>
        <fullName evidence="1">Uncharacterized protein</fullName>
    </submittedName>
</protein>
<dbReference type="AlphaFoldDB" id="A0A382UND5"/>
<name>A0A382UND5_9ZZZZ</name>
<sequence>MNFNYNLKGDKMKENLPQVRISKQADKLLEKFLDKYEEIYGLRQTKTWFVTNCVLNGLKKEAQINAGDNE</sequence>
<organism evidence="1">
    <name type="scientific">marine metagenome</name>
    <dbReference type="NCBI Taxonomy" id="408172"/>
    <lineage>
        <taxon>unclassified sequences</taxon>
        <taxon>metagenomes</taxon>
        <taxon>ecological metagenomes</taxon>
    </lineage>
</organism>
<gene>
    <name evidence="1" type="ORF">METZ01_LOCUS388441</name>
</gene>
<proteinExistence type="predicted"/>
<accession>A0A382UND5</accession>
<reference evidence="1" key="1">
    <citation type="submission" date="2018-05" db="EMBL/GenBank/DDBJ databases">
        <authorList>
            <person name="Lanie J.A."/>
            <person name="Ng W.-L."/>
            <person name="Kazmierczak K.M."/>
            <person name="Andrzejewski T.M."/>
            <person name="Davidsen T.M."/>
            <person name="Wayne K.J."/>
            <person name="Tettelin H."/>
            <person name="Glass J.I."/>
            <person name="Rusch D."/>
            <person name="Podicherti R."/>
            <person name="Tsui H.-C.T."/>
            <person name="Winkler M.E."/>
        </authorList>
    </citation>
    <scope>NUCLEOTIDE SEQUENCE</scope>
</reference>